<evidence type="ECO:0000313" key="4">
    <source>
        <dbReference type="Proteomes" id="UP000799438"/>
    </source>
</evidence>
<evidence type="ECO:0000313" key="3">
    <source>
        <dbReference type="EMBL" id="KAF2136687.1"/>
    </source>
</evidence>
<dbReference type="AlphaFoldDB" id="A0A6A6B0Y4"/>
<feature type="coiled-coil region" evidence="1">
    <location>
        <begin position="98"/>
        <end position="131"/>
    </location>
</feature>
<dbReference type="GO" id="GO:0005741">
    <property type="term" value="C:mitochondrial outer membrane"/>
    <property type="evidence" value="ECO:0007669"/>
    <property type="project" value="InterPro"/>
</dbReference>
<dbReference type="PANTHER" id="PTHR38402:SF1">
    <property type="entry name" value="MITOCHONDRIAL OUTER MEMBRANE PROTEIN OM14"/>
    <property type="match status" value="1"/>
</dbReference>
<gene>
    <name evidence="3" type="ORF">K452DRAFT_302551</name>
</gene>
<dbReference type="GO" id="GO:0006626">
    <property type="term" value="P:protein targeting to mitochondrion"/>
    <property type="evidence" value="ECO:0007669"/>
    <property type="project" value="TreeGrafter"/>
</dbReference>
<keyword evidence="2" id="KW-0812">Transmembrane</keyword>
<evidence type="ECO:0000256" key="2">
    <source>
        <dbReference type="SAM" id="Phobius"/>
    </source>
</evidence>
<evidence type="ECO:0000256" key="1">
    <source>
        <dbReference type="SAM" id="Coils"/>
    </source>
</evidence>
<dbReference type="RefSeq" id="XP_033392405.1">
    <property type="nucleotide sequence ID" value="XM_033542605.1"/>
</dbReference>
<keyword evidence="1" id="KW-0175">Coiled coil</keyword>
<dbReference type="GeneID" id="54300102"/>
<dbReference type="PANTHER" id="PTHR38402">
    <property type="entry name" value="MITOCHONDRIAL OUTER MEMBRANE PROTEIN OM14"/>
    <property type="match status" value="1"/>
</dbReference>
<protein>
    <submittedName>
        <fullName evidence="3">Uncharacterized protein</fullName>
    </submittedName>
</protein>
<dbReference type="EMBL" id="ML995514">
    <property type="protein sequence ID" value="KAF2136687.1"/>
    <property type="molecule type" value="Genomic_DNA"/>
</dbReference>
<accession>A0A6A6B0Y4</accession>
<feature type="transmembrane region" description="Helical" evidence="2">
    <location>
        <begin position="172"/>
        <end position="190"/>
    </location>
</feature>
<dbReference type="GO" id="GO:1990593">
    <property type="term" value="F:nascent polypeptide-associated complex binding"/>
    <property type="evidence" value="ECO:0007669"/>
    <property type="project" value="InterPro"/>
</dbReference>
<sequence>MSYADIAAKGPQQSAEEVISSILRDMLVIGGGVEYAVVDIAMCIAVARLRKRRAPPVAEVNRTDDSVHSLVDVDSPHVASVPSDFESQDVQTSTQADRLEIEEQARLHQAEARAKEEKEKAKAKARRAGHKIHANASNPVVLGNAITVGVLGAALGFGAYRKYTAGQLSWKLAGAWAGALGLFGVADYYVSQYFFQKYPPKN</sequence>
<dbReference type="InterPro" id="IPR039454">
    <property type="entry name" value="OM14"/>
</dbReference>
<dbReference type="Proteomes" id="UP000799438">
    <property type="component" value="Unassembled WGS sequence"/>
</dbReference>
<name>A0A6A6B0Y4_9PEZI</name>
<proteinExistence type="predicted"/>
<dbReference type="OrthoDB" id="5422928at2759"/>
<reference evidence="3" key="1">
    <citation type="journal article" date="2020" name="Stud. Mycol.">
        <title>101 Dothideomycetes genomes: a test case for predicting lifestyles and emergence of pathogens.</title>
        <authorList>
            <person name="Haridas S."/>
            <person name="Albert R."/>
            <person name="Binder M."/>
            <person name="Bloem J."/>
            <person name="Labutti K."/>
            <person name="Salamov A."/>
            <person name="Andreopoulos B."/>
            <person name="Baker S."/>
            <person name="Barry K."/>
            <person name="Bills G."/>
            <person name="Bluhm B."/>
            <person name="Cannon C."/>
            <person name="Castanera R."/>
            <person name="Culley D."/>
            <person name="Daum C."/>
            <person name="Ezra D."/>
            <person name="Gonzalez J."/>
            <person name="Henrissat B."/>
            <person name="Kuo A."/>
            <person name="Liang C."/>
            <person name="Lipzen A."/>
            <person name="Lutzoni F."/>
            <person name="Magnuson J."/>
            <person name="Mondo S."/>
            <person name="Nolan M."/>
            <person name="Ohm R."/>
            <person name="Pangilinan J."/>
            <person name="Park H.-J."/>
            <person name="Ramirez L."/>
            <person name="Alfaro M."/>
            <person name="Sun H."/>
            <person name="Tritt A."/>
            <person name="Yoshinaga Y."/>
            <person name="Zwiers L.-H."/>
            <person name="Turgeon B."/>
            <person name="Goodwin S."/>
            <person name="Spatafora J."/>
            <person name="Crous P."/>
            <person name="Grigoriev I."/>
        </authorList>
    </citation>
    <scope>NUCLEOTIDE SEQUENCE</scope>
    <source>
        <strain evidence="3">CBS 121167</strain>
    </source>
</reference>
<keyword evidence="2" id="KW-1133">Transmembrane helix</keyword>
<organism evidence="3 4">
    <name type="scientific">Aplosporella prunicola CBS 121167</name>
    <dbReference type="NCBI Taxonomy" id="1176127"/>
    <lineage>
        <taxon>Eukaryota</taxon>
        <taxon>Fungi</taxon>
        <taxon>Dikarya</taxon>
        <taxon>Ascomycota</taxon>
        <taxon>Pezizomycotina</taxon>
        <taxon>Dothideomycetes</taxon>
        <taxon>Dothideomycetes incertae sedis</taxon>
        <taxon>Botryosphaeriales</taxon>
        <taxon>Aplosporellaceae</taxon>
        <taxon>Aplosporella</taxon>
    </lineage>
</organism>
<feature type="transmembrane region" description="Helical" evidence="2">
    <location>
        <begin position="140"/>
        <end position="160"/>
    </location>
</feature>
<keyword evidence="4" id="KW-1185">Reference proteome</keyword>
<keyword evidence="2" id="KW-0472">Membrane</keyword>